<dbReference type="GO" id="GO:0070059">
    <property type="term" value="P:intrinsic apoptotic signaling pathway in response to endoplasmic reticulum stress"/>
    <property type="evidence" value="ECO:0007669"/>
    <property type="project" value="TreeGrafter"/>
</dbReference>
<dbReference type="SMART" id="SM00220">
    <property type="entry name" value="S_TKc"/>
    <property type="match status" value="1"/>
</dbReference>
<protein>
    <recommendedName>
        <fullName evidence="1">Protein kinase domain-containing protein</fullName>
    </recommendedName>
</protein>
<dbReference type="Proteomes" id="UP000800094">
    <property type="component" value="Unassembled WGS sequence"/>
</dbReference>
<dbReference type="GO" id="GO:0005524">
    <property type="term" value="F:ATP binding"/>
    <property type="evidence" value="ECO:0007669"/>
    <property type="project" value="InterPro"/>
</dbReference>
<sequence>MQLVASVRELRPLTEWSPIQDDGQQKPSRTTFGFVTNDYCAYFGQAAVGKWELTTKMVNDCLKRVPDDDIYPRAPAHITVASIATDSSSGLFVKGPKLSRYDELEGTGIASELLLHEAETLERLAHHKQHPNIIRYHGCIVERDRIVGIVLDRHPVTLQQRFTGDTENLSPDDAGMFDKDLCIKKIKSAVEHIHSLGLAHNDLNPSNIMLNQGEPIIIDFGSCQPFGKALVSAGTPGWVDVDCCTTSALRNDEVALDRIRTWLREGTFESAM</sequence>
<dbReference type="PANTHER" id="PTHR13954">
    <property type="entry name" value="IRE1-RELATED"/>
    <property type="match status" value="1"/>
</dbReference>
<reference evidence="2" key="1">
    <citation type="journal article" date="2020" name="Stud. Mycol.">
        <title>101 Dothideomycetes genomes: a test case for predicting lifestyles and emergence of pathogens.</title>
        <authorList>
            <person name="Haridas S."/>
            <person name="Albert R."/>
            <person name="Binder M."/>
            <person name="Bloem J."/>
            <person name="Labutti K."/>
            <person name="Salamov A."/>
            <person name="Andreopoulos B."/>
            <person name="Baker S."/>
            <person name="Barry K."/>
            <person name="Bills G."/>
            <person name="Bluhm B."/>
            <person name="Cannon C."/>
            <person name="Castanera R."/>
            <person name="Culley D."/>
            <person name="Daum C."/>
            <person name="Ezra D."/>
            <person name="Gonzalez J."/>
            <person name="Henrissat B."/>
            <person name="Kuo A."/>
            <person name="Liang C."/>
            <person name="Lipzen A."/>
            <person name="Lutzoni F."/>
            <person name="Magnuson J."/>
            <person name="Mondo S."/>
            <person name="Nolan M."/>
            <person name="Ohm R."/>
            <person name="Pangilinan J."/>
            <person name="Park H.-J."/>
            <person name="Ramirez L."/>
            <person name="Alfaro M."/>
            <person name="Sun H."/>
            <person name="Tritt A."/>
            <person name="Yoshinaga Y."/>
            <person name="Zwiers L.-H."/>
            <person name="Turgeon B."/>
            <person name="Goodwin S."/>
            <person name="Spatafora J."/>
            <person name="Crous P."/>
            <person name="Grigoriev I."/>
        </authorList>
    </citation>
    <scope>NUCLEOTIDE SEQUENCE</scope>
    <source>
        <strain evidence="2">CBS 122368</strain>
    </source>
</reference>
<evidence type="ECO:0000313" key="3">
    <source>
        <dbReference type="Proteomes" id="UP000800094"/>
    </source>
</evidence>
<evidence type="ECO:0000259" key="1">
    <source>
        <dbReference type="PROSITE" id="PS50011"/>
    </source>
</evidence>
<proteinExistence type="predicted"/>
<gene>
    <name evidence="2" type="ORF">BU26DRAFT_440672</name>
</gene>
<dbReference type="PROSITE" id="PS50011">
    <property type="entry name" value="PROTEIN_KINASE_DOM"/>
    <property type="match status" value="1"/>
</dbReference>
<dbReference type="Gene3D" id="1.10.510.10">
    <property type="entry name" value="Transferase(Phosphotransferase) domain 1"/>
    <property type="match status" value="1"/>
</dbReference>
<dbReference type="GO" id="GO:0051082">
    <property type="term" value="F:unfolded protein binding"/>
    <property type="evidence" value="ECO:0007669"/>
    <property type="project" value="TreeGrafter"/>
</dbReference>
<dbReference type="AlphaFoldDB" id="A0A6A6HU90"/>
<dbReference type="GO" id="GO:1990604">
    <property type="term" value="C:IRE1-TRAF2-ASK1 complex"/>
    <property type="evidence" value="ECO:0007669"/>
    <property type="project" value="TreeGrafter"/>
</dbReference>
<dbReference type="InterPro" id="IPR000719">
    <property type="entry name" value="Prot_kinase_dom"/>
</dbReference>
<organism evidence="2 3">
    <name type="scientific">Trematosphaeria pertusa</name>
    <dbReference type="NCBI Taxonomy" id="390896"/>
    <lineage>
        <taxon>Eukaryota</taxon>
        <taxon>Fungi</taxon>
        <taxon>Dikarya</taxon>
        <taxon>Ascomycota</taxon>
        <taxon>Pezizomycotina</taxon>
        <taxon>Dothideomycetes</taxon>
        <taxon>Pleosporomycetidae</taxon>
        <taxon>Pleosporales</taxon>
        <taxon>Massarineae</taxon>
        <taxon>Trematosphaeriaceae</taxon>
        <taxon>Trematosphaeria</taxon>
    </lineage>
</organism>
<dbReference type="RefSeq" id="XP_033676356.1">
    <property type="nucleotide sequence ID" value="XM_033824407.1"/>
</dbReference>
<feature type="domain" description="Protein kinase" evidence="1">
    <location>
        <begin position="37"/>
        <end position="272"/>
    </location>
</feature>
<dbReference type="GO" id="GO:0036498">
    <property type="term" value="P:IRE1-mediated unfolded protein response"/>
    <property type="evidence" value="ECO:0007669"/>
    <property type="project" value="TreeGrafter"/>
</dbReference>
<accession>A0A6A6HU90</accession>
<dbReference type="PANTHER" id="PTHR13954:SF6">
    <property type="entry name" value="NON-SPECIFIC SERINE_THREONINE PROTEIN KINASE"/>
    <property type="match status" value="1"/>
</dbReference>
<dbReference type="GO" id="GO:0004521">
    <property type="term" value="F:RNA endonuclease activity"/>
    <property type="evidence" value="ECO:0007669"/>
    <property type="project" value="InterPro"/>
</dbReference>
<dbReference type="OrthoDB" id="4062651at2759"/>
<dbReference type="InterPro" id="IPR045133">
    <property type="entry name" value="IRE1/2-like"/>
</dbReference>
<dbReference type="EMBL" id="ML987212">
    <property type="protein sequence ID" value="KAF2241352.1"/>
    <property type="molecule type" value="Genomic_DNA"/>
</dbReference>
<dbReference type="GeneID" id="54577737"/>
<keyword evidence="3" id="KW-1185">Reference proteome</keyword>
<dbReference type="GO" id="GO:0004674">
    <property type="term" value="F:protein serine/threonine kinase activity"/>
    <property type="evidence" value="ECO:0007669"/>
    <property type="project" value="InterPro"/>
</dbReference>
<dbReference type="SUPFAM" id="SSF56112">
    <property type="entry name" value="Protein kinase-like (PK-like)"/>
    <property type="match status" value="1"/>
</dbReference>
<name>A0A6A6HU90_9PLEO</name>
<evidence type="ECO:0000313" key="2">
    <source>
        <dbReference type="EMBL" id="KAF2241352.1"/>
    </source>
</evidence>
<dbReference type="Pfam" id="PF00069">
    <property type="entry name" value="Pkinase"/>
    <property type="match status" value="1"/>
</dbReference>
<dbReference type="InterPro" id="IPR011009">
    <property type="entry name" value="Kinase-like_dom_sf"/>
</dbReference>